<gene>
    <name evidence="1" type="ORF">IFM46972_02612</name>
</gene>
<dbReference type="EMBL" id="BLKC01000013">
    <property type="protein sequence ID" value="GFF29402.1"/>
    <property type="molecule type" value="Genomic_DNA"/>
</dbReference>
<evidence type="ECO:0000313" key="1">
    <source>
        <dbReference type="EMBL" id="GFF29402.1"/>
    </source>
</evidence>
<proteinExistence type="predicted"/>
<name>A0A8H3NGQ7_9EURO</name>
<protein>
    <submittedName>
        <fullName evidence="1">Uncharacterized protein</fullName>
    </submittedName>
</protein>
<dbReference type="Proteomes" id="UP000465221">
    <property type="component" value="Unassembled WGS sequence"/>
</dbReference>
<reference evidence="1 2" key="1">
    <citation type="submission" date="2020-01" db="EMBL/GenBank/DDBJ databases">
        <title>Draft genome sequence of Aspergillus udagawae IFM 46972.</title>
        <authorList>
            <person name="Takahashi H."/>
            <person name="Yaguchi T."/>
        </authorList>
    </citation>
    <scope>NUCLEOTIDE SEQUENCE [LARGE SCALE GENOMIC DNA]</scope>
    <source>
        <strain evidence="1 2">IFM 46972</strain>
    </source>
</reference>
<dbReference type="AlphaFoldDB" id="A0A8H3NGQ7"/>
<evidence type="ECO:0000313" key="2">
    <source>
        <dbReference type="Proteomes" id="UP000465221"/>
    </source>
</evidence>
<organism evidence="1 2">
    <name type="scientific">Aspergillus udagawae</name>
    <dbReference type="NCBI Taxonomy" id="91492"/>
    <lineage>
        <taxon>Eukaryota</taxon>
        <taxon>Fungi</taxon>
        <taxon>Dikarya</taxon>
        <taxon>Ascomycota</taxon>
        <taxon>Pezizomycotina</taxon>
        <taxon>Eurotiomycetes</taxon>
        <taxon>Eurotiomycetidae</taxon>
        <taxon>Eurotiales</taxon>
        <taxon>Aspergillaceae</taxon>
        <taxon>Aspergillus</taxon>
        <taxon>Aspergillus subgen. Fumigati</taxon>
    </lineage>
</organism>
<accession>A0A8H3NGQ7</accession>
<sequence length="79" mass="8916">MSHRSIDPPFRELLAIHRAIGRILHLSAAGDYIDEFLRDMEVIEGGEVMANGSTRLEDYVLFKLAGTCWDDETSAVKQH</sequence>
<comment type="caution">
    <text evidence="1">The sequence shown here is derived from an EMBL/GenBank/DDBJ whole genome shotgun (WGS) entry which is preliminary data.</text>
</comment>